<evidence type="ECO:0000256" key="2">
    <source>
        <dbReference type="ARBA" id="ARBA00004496"/>
    </source>
</evidence>
<keyword evidence="9 14" id="KW-0547">Nucleotide-binding</keyword>
<dbReference type="EMBL" id="MUFC01000026">
    <property type="protein sequence ID" value="OOE84521.1"/>
    <property type="molecule type" value="Genomic_DNA"/>
</dbReference>
<evidence type="ECO:0000313" key="17">
    <source>
        <dbReference type="EMBL" id="OOE84521.1"/>
    </source>
</evidence>
<gene>
    <name evidence="14" type="primary">coaA</name>
    <name evidence="17" type="ORF">BZG74_15060</name>
</gene>
<keyword evidence="12 14" id="KW-0173">Coenzyme A biosynthesis</keyword>
<dbReference type="Pfam" id="PF00485">
    <property type="entry name" value="PRK"/>
    <property type="match status" value="1"/>
</dbReference>
<keyword evidence="11 14" id="KW-0067">ATP-binding</keyword>
<evidence type="ECO:0000256" key="1">
    <source>
        <dbReference type="ARBA" id="ARBA00001206"/>
    </source>
</evidence>
<protein>
    <recommendedName>
        <fullName evidence="6 14">Pantothenate kinase</fullName>
        <ecNumber evidence="5 14">2.7.1.33</ecNumber>
    </recommendedName>
    <alternativeName>
        <fullName evidence="13 14">Pantothenic acid kinase</fullName>
    </alternativeName>
</protein>
<dbReference type="RefSeq" id="WP_077674114.1">
    <property type="nucleotide sequence ID" value="NZ_MUFC01000026.1"/>
</dbReference>
<sequence length="312" mass="35853">MNATLTPYLSFERQQWAELRDAVPMTLTEDDIDRLRGLNEHLSMDEVRDIYLPLSRLLNLYVKARKSRTEVLDEFLSQPVSNHVPYVIGIAGSVAVGKSTTARLLKALLTRWPDHPKVALVTTDGFLYPNAELESRGIMHKKGFPQSYDMRKLVEFVADVKSGKDCVTAPIYSHLVYDITSDVQNVEKPDILILEGLNVLQSGMDYPHDPHHVFISDFLDFSIYVDAEPDLLKHWYIERFMKFRRGAFLDPQAYFHHYTRLSVDEATQKAATIWDEINGKNLSENILPTRERASLILEKGANHSVQRIRVRK</sequence>
<evidence type="ECO:0000259" key="16">
    <source>
        <dbReference type="Pfam" id="PF00485"/>
    </source>
</evidence>
<evidence type="ECO:0000256" key="3">
    <source>
        <dbReference type="ARBA" id="ARBA00005225"/>
    </source>
</evidence>
<dbReference type="HAMAP" id="MF_00215">
    <property type="entry name" value="Pantothen_kinase_1"/>
    <property type="match status" value="1"/>
</dbReference>
<evidence type="ECO:0000256" key="10">
    <source>
        <dbReference type="ARBA" id="ARBA00022777"/>
    </source>
</evidence>
<evidence type="ECO:0000256" key="4">
    <source>
        <dbReference type="ARBA" id="ARBA00006087"/>
    </source>
</evidence>
<evidence type="ECO:0000256" key="11">
    <source>
        <dbReference type="ARBA" id="ARBA00022840"/>
    </source>
</evidence>
<accession>A0ABX3K831</accession>
<dbReference type="Proteomes" id="UP000188627">
    <property type="component" value="Unassembled WGS sequence"/>
</dbReference>
<keyword evidence="18" id="KW-1185">Reference proteome</keyword>
<dbReference type="NCBIfam" id="TIGR00554">
    <property type="entry name" value="panK_bact"/>
    <property type="match status" value="1"/>
</dbReference>
<dbReference type="InterPro" id="IPR027417">
    <property type="entry name" value="P-loop_NTPase"/>
</dbReference>
<evidence type="ECO:0000256" key="12">
    <source>
        <dbReference type="ARBA" id="ARBA00022993"/>
    </source>
</evidence>
<keyword evidence="10 14" id="KW-0418">Kinase</keyword>
<comment type="pathway">
    <text evidence="3 14 15">Cofactor biosynthesis; coenzyme A biosynthesis; CoA from (R)-pantothenate: step 1/5.</text>
</comment>
<evidence type="ECO:0000256" key="9">
    <source>
        <dbReference type="ARBA" id="ARBA00022741"/>
    </source>
</evidence>
<evidence type="ECO:0000256" key="7">
    <source>
        <dbReference type="ARBA" id="ARBA00022490"/>
    </source>
</evidence>
<keyword evidence="7 14" id="KW-0963">Cytoplasm</keyword>
<keyword evidence="8 14" id="KW-0808">Transferase</keyword>
<evidence type="ECO:0000256" key="8">
    <source>
        <dbReference type="ARBA" id="ARBA00022679"/>
    </source>
</evidence>
<organism evidence="17 18">
    <name type="scientific">Salinivibrio sharmensis</name>
    <dbReference type="NCBI Taxonomy" id="390883"/>
    <lineage>
        <taxon>Bacteria</taxon>
        <taxon>Pseudomonadati</taxon>
        <taxon>Pseudomonadota</taxon>
        <taxon>Gammaproteobacteria</taxon>
        <taxon>Vibrionales</taxon>
        <taxon>Vibrionaceae</taxon>
        <taxon>Salinivibrio</taxon>
    </lineage>
</organism>
<dbReference type="InterPro" id="IPR004566">
    <property type="entry name" value="PanK"/>
</dbReference>
<dbReference type="Gene3D" id="3.40.50.300">
    <property type="entry name" value="P-loop containing nucleotide triphosphate hydrolases"/>
    <property type="match status" value="1"/>
</dbReference>
<dbReference type="PANTHER" id="PTHR10285">
    <property type="entry name" value="URIDINE KINASE"/>
    <property type="match status" value="1"/>
</dbReference>
<dbReference type="GO" id="GO:0016301">
    <property type="term" value="F:kinase activity"/>
    <property type="evidence" value="ECO:0007669"/>
    <property type="project" value="UniProtKB-KW"/>
</dbReference>
<feature type="binding site" evidence="14">
    <location>
        <begin position="92"/>
        <end position="99"/>
    </location>
    <ligand>
        <name>ATP</name>
        <dbReference type="ChEBI" id="CHEBI:30616"/>
    </ligand>
</feature>
<reference evidence="18" key="1">
    <citation type="submission" date="2017-01" db="EMBL/GenBank/DDBJ databases">
        <title>Draft genome of the species Salinivibrio sharmensis.</title>
        <authorList>
            <person name="Lopez-Hermoso C."/>
            <person name="De La Haba R."/>
            <person name="Sanchez-Porro C."/>
            <person name="Ventosa A."/>
        </authorList>
    </citation>
    <scope>NUCLEOTIDE SEQUENCE [LARGE SCALE GENOMIC DNA]</scope>
    <source>
        <strain evidence="18">CBH463</strain>
    </source>
</reference>
<dbReference type="InterPro" id="IPR006083">
    <property type="entry name" value="PRK/URK"/>
</dbReference>
<evidence type="ECO:0000256" key="15">
    <source>
        <dbReference type="RuleBase" id="RU003530"/>
    </source>
</evidence>
<feature type="domain" description="Phosphoribulokinase/uridine kinase" evidence="16">
    <location>
        <begin position="87"/>
        <end position="244"/>
    </location>
</feature>
<evidence type="ECO:0000256" key="14">
    <source>
        <dbReference type="HAMAP-Rule" id="MF_00215"/>
    </source>
</evidence>
<proteinExistence type="inferred from homology"/>
<comment type="caution">
    <text evidence="17">The sequence shown here is derived from an EMBL/GenBank/DDBJ whole genome shotgun (WGS) entry which is preliminary data.</text>
</comment>
<dbReference type="SUPFAM" id="SSF52540">
    <property type="entry name" value="P-loop containing nucleoside triphosphate hydrolases"/>
    <property type="match status" value="1"/>
</dbReference>
<evidence type="ECO:0000256" key="13">
    <source>
        <dbReference type="ARBA" id="ARBA00032866"/>
    </source>
</evidence>
<dbReference type="EC" id="2.7.1.33" evidence="5 14"/>
<evidence type="ECO:0000313" key="18">
    <source>
        <dbReference type="Proteomes" id="UP000188627"/>
    </source>
</evidence>
<dbReference type="CDD" id="cd02025">
    <property type="entry name" value="PanK"/>
    <property type="match status" value="1"/>
</dbReference>
<name>A0ABX3K831_9GAMM</name>
<evidence type="ECO:0000256" key="5">
    <source>
        <dbReference type="ARBA" id="ARBA00012102"/>
    </source>
</evidence>
<dbReference type="PIRSF" id="PIRSF000545">
    <property type="entry name" value="Pantothenate_kin"/>
    <property type="match status" value="1"/>
</dbReference>
<comment type="subcellular location">
    <subcellularLocation>
        <location evidence="2 14 15">Cytoplasm</location>
    </subcellularLocation>
</comment>
<comment type="catalytic activity">
    <reaction evidence="1 14 15">
        <text>(R)-pantothenate + ATP = (R)-4'-phosphopantothenate + ADP + H(+)</text>
        <dbReference type="Rhea" id="RHEA:16373"/>
        <dbReference type="ChEBI" id="CHEBI:10986"/>
        <dbReference type="ChEBI" id="CHEBI:15378"/>
        <dbReference type="ChEBI" id="CHEBI:29032"/>
        <dbReference type="ChEBI" id="CHEBI:30616"/>
        <dbReference type="ChEBI" id="CHEBI:456216"/>
        <dbReference type="EC" id="2.7.1.33"/>
    </reaction>
</comment>
<evidence type="ECO:0000256" key="6">
    <source>
        <dbReference type="ARBA" id="ARBA00015080"/>
    </source>
</evidence>
<comment type="similarity">
    <text evidence="4 14 15">Belongs to the prokaryotic pantothenate kinase family.</text>
</comment>